<dbReference type="OrthoDB" id="9813348at2"/>
<dbReference type="RefSeq" id="WP_160346680.1">
    <property type="nucleotide sequence ID" value="NZ_WSRR01000021.1"/>
</dbReference>
<dbReference type="PANTHER" id="PTHR43400:SF7">
    <property type="entry name" value="FAD-DEPENDENT OXIDOREDUCTASE 2 FAD BINDING DOMAIN-CONTAINING PROTEIN"/>
    <property type="match status" value="1"/>
</dbReference>
<keyword evidence="2" id="KW-0285">Flavoprotein</keyword>
<keyword evidence="4" id="KW-0560">Oxidoreductase</keyword>
<keyword evidence="3" id="KW-0274">FAD</keyword>
<feature type="region of interest" description="Disordered" evidence="5">
    <location>
        <begin position="688"/>
        <end position="732"/>
    </location>
</feature>
<dbReference type="SUPFAM" id="SSF56425">
    <property type="entry name" value="Succinate dehydrogenase/fumarate reductase flavoprotein, catalytic domain"/>
    <property type="match status" value="1"/>
</dbReference>
<dbReference type="PROSITE" id="PS51318">
    <property type="entry name" value="TAT"/>
    <property type="match status" value="1"/>
</dbReference>
<dbReference type="PANTHER" id="PTHR43400">
    <property type="entry name" value="FUMARATE REDUCTASE"/>
    <property type="match status" value="1"/>
</dbReference>
<dbReference type="InterPro" id="IPR036188">
    <property type="entry name" value="FAD/NAD-bd_sf"/>
</dbReference>
<evidence type="ECO:0000256" key="1">
    <source>
        <dbReference type="ARBA" id="ARBA00001974"/>
    </source>
</evidence>
<dbReference type="AlphaFoldDB" id="A0A6N8JRX6"/>
<feature type="chain" id="PRO_5038797889" evidence="6">
    <location>
        <begin position="33"/>
        <end position="823"/>
    </location>
</feature>
<feature type="signal peptide" evidence="6">
    <location>
        <begin position="1"/>
        <end position="32"/>
    </location>
</feature>
<dbReference type="Pfam" id="PF10518">
    <property type="entry name" value="TAT_signal"/>
    <property type="match status" value="1"/>
</dbReference>
<accession>A0A6N8JRX6</accession>
<organism evidence="8 9">
    <name type="scientific">Adlercreutzia mucosicola</name>
    <dbReference type="NCBI Taxonomy" id="580026"/>
    <lineage>
        <taxon>Bacteria</taxon>
        <taxon>Bacillati</taxon>
        <taxon>Actinomycetota</taxon>
        <taxon>Coriobacteriia</taxon>
        <taxon>Eggerthellales</taxon>
        <taxon>Eggerthellaceae</taxon>
        <taxon>Adlercreutzia</taxon>
    </lineage>
</organism>
<keyword evidence="6" id="KW-0732">Signal</keyword>
<comment type="cofactor">
    <cofactor evidence="1">
        <name>FAD</name>
        <dbReference type="ChEBI" id="CHEBI:57692"/>
    </cofactor>
</comment>
<dbReference type="InterPro" id="IPR027477">
    <property type="entry name" value="Succ_DH/fumarate_Rdtase_cat_sf"/>
</dbReference>
<feature type="compositionally biased region" description="Polar residues" evidence="5">
    <location>
        <begin position="697"/>
        <end position="726"/>
    </location>
</feature>
<evidence type="ECO:0000259" key="7">
    <source>
        <dbReference type="Pfam" id="PF00890"/>
    </source>
</evidence>
<dbReference type="Gene3D" id="3.90.700.10">
    <property type="entry name" value="Succinate dehydrogenase/fumarate reductase flavoprotein, catalytic domain"/>
    <property type="match status" value="1"/>
</dbReference>
<dbReference type="InterPro" id="IPR003953">
    <property type="entry name" value="FAD-dep_OxRdtase_2_FAD-bd"/>
</dbReference>
<protein>
    <submittedName>
        <fullName evidence="8">FAD-binding protein</fullName>
    </submittedName>
</protein>
<dbReference type="InterPro" id="IPR019546">
    <property type="entry name" value="TAT_signal_bac_arc"/>
</dbReference>
<evidence type="ECO:0000256" key="3">
    <source>
        <dbReference type="ARBA" id="ARBA00022827"/>
    </source>
</evidence>
<dbReference type="InterPro" id="IPR006311">
    <property type="entry name" value="TAT_signal"/>
</dbReference>
<comment type="caution">
    <text evidence="8">The sequence shown here is derived from an EMBL/GenBank/DDBJ whole genome shotgun (WGS) entry which is preliminary data.</text>
</comment>
<evidence type="ECO:0000256" key="2">
    <source>
        <dbReference type="ARBA" id="ARBA00022630"/>
    </source>
</evidence>
<feature type="compositionally biased region" description="Polar residues" evidence="5">
    <location>
        <begin position="593"/>
        <end position="609"/>
    </location>
</feature>
<evidence type="ECO:0000313" key="9">
    <source>
        <dbReference type="Proteomes" id="UP000463388"/>
    </source>
</evidence>
<name>A0A6N8JRX6_9ACTN</name>
<evidence type="ECO:0000256" key="4">
    <source>
        <dbReference type="ARBA" id="ARBA00023002"/>
    </source>
</evidence>
<dbReference type="GO" id="GO:0033765">
    <property type="term" value="F:steroid dehydrogenase activity, acting on the CH-CH group of donors"/>
    <property type="evidence" value="ECO:0007669"/>
    <property type="project" value="UniProtKB-ARBA"/>
</dbReference>
<proteinExistence type="predicted"/>
<reference evidence="8 9" key="1">
    <citation type="submission" date="2019-12" db="EMBL/GenBank/DDBJ databases">
        <title>Microbes associate with the intestines of laboratory mice.</title>
        <authorList>
            <person name="Navarre W."/>
            <person name="Wong E."/>
        </authorList>
    </citation>
    <scope>NUCLEOTIDE SEQUENCE [LARGE SCALE GENOMIC DNA]</scope>
    <source>
        <strain evidence="8 9">NM66_B29</strain>
    </source>
</reference>
<dbReference type="Proteomes" id="UP000463388">
    <property type="component" value="Unassembled WGS sequence"/>
</dbReference>
<dbReference type="EMBL" id="WSRR01000021">
    <property type="protein sequence ID" value="MVX61476.1"/>
    <property type="molecule type" value="Genomic_DNA"/>
</dbReference>
<evidence type="ECO:0000256" key="5">
    <source>
        <dbReference type="SAM" id="MobiDB-lite"/>
    </source>
</evidence>
<gene>
    <name evidence="8" type="ORF">GKZ27_08420</name>
</gene>
<feature type="domain" description="FAD-dependent oxidoreductase 2 FAD-binding" evidence="7">
    <location>
        <begin position="82"/>
        <end position="524"/>
    </location>
</feature>
<feature type="region of interest" description="Disordered" evidence="5">
    <location>
        <begin position="573"/>
        <end position="657"/>
    </location>
</feature>
<dbReference type="Gene3D" id="3.50.50.60">
    <property type="entry name" value="FAD/NAD(P)-binding domain"/>
    <property type="match status" value="1"/>
</dbReference>
<feature type="compositionally biased region" description="Low complexity" evidence="5">
    <location>
        <begin position="617"/>
        <end position="631"/>
    </location>
</feature>
<keyword evidence="9" id="KW-1185">Reference proteome</keyword>
<dbReference type="InterPro" id="IPR050315">
    <property type="entry name" value="FAD-oxidoreductase_2"/>
</dbReference>
<dbReference type="Pfam" id="PF00890">
    <property type="entry name" value="FAD_binding_2"/>
    <property type="match status" value="1"/>
</dbReference>
<dbReference type="SUPFAM" id="SSF51905">
    <property type="entry name" value="FAD/NAD(P)-binding domain"/>
    <property type="match status" value="1"/>
</dbReference>
<evidence type="ECO:0000256" key="6">
    <source>
        <dbReference type="SAM" id="SignalP"/>
    </source>
</evidence>
<dbReference type="NCBIfam" id="TIGR01409">
    <property type="entry name" value="TAT_signal_seq"/>
    <property type="match status" value="1"/>
</dbReference>
<sequence length="823" mass="85971">MSELNLGHLDRRTFLKGSMAATAAAAAGSLLAACAPQAPANNSATALGDGAAASAGSPVASGYANPDGIGIPVTPDTTEEADVVVIGSGMGGLTAAMLTKEQAPEAVVVLLEKQSTLGGNTNFAEGGGGFLNMTPEEARAAVQAEMIQRNFVVDPSLFYALKTQQGDCADWLFGKHGVAIKDYGSGQPLYEGGTGASAVATLAPQAEQLGVDIRTDARAFALVLDDEYTVTGLQYKAKDGSVVQLNARAVVVASGGMNTNPELLELYSNVDLGKVMPLGVGQDGDGHLMVEQTAHGRTGLQTIDGFFAGIGTAADPCGFDSDLNTAAGFQFSSMFVNQYGDRFYDESFGFNTGSQLFFTCIPQVILSQSQAFSVFDESYVQKWEAGQWQNGHNGFDSATKQGSPLVIRSEIERVADKDWFYQADTIEALGQAIAADVPGFSVEHFTRTVEAYNAAAEGAADEFGKPREMIWALATPPFYAAKAGVNAYNTNGGIRINTDAQVVDPDGTPISGLYASGIATAGWDSQVYGGGTNQPVALWCSCVAARHIVENVLGGSFADDWKGDVPMSSILGADYTNGNPPRPRRRGIASAEGQPSQSLGTPFATSPSGRLSRRPFARGAGAAALGSSRGTSLRRNCDYQNPGRFSPPTSRKAGGVSPGRGFTTVCSVAAIAARSLIIAISVQKAHPYRTRRREAPQFQQTSRVPSLSAAQTTQVLRGRGTSSSRAVTGASAPSAARAAMAARIPCTPVRWATSRVSFFSFAAISPLPPKGLRSFGYHSTDLKGKSTLLVSHFGLKTTVWGTKAGPKVHNFPVIPGFSPSSAV</sequence>
<evidence type="ECO:0000313" key="8">
    <source>
        <dbReference type="EMBL" id="MVX61476.1"/>
    </source>
</evidence>